<protein>
    <submittedName>
        <fullName evidence="1">Uncharacterized protein</fullName>
    </submittedName>
</protein>
<reference evidence="1" key="1">
    <citation type="submission" date="2021-06" db="EMBL/GenBank/DDBJ databases">
        <title>Parelaphostrongylus tenuis whole genome reference sequence.</title>
        <authorList>
            <person name="Garwood T.J."/>
            <person name="Larsen P.A."/>
            <person name="Fountain-Jones N.M."/>
            <person name="Garbe J.R."/>
            <person name="Macchietto M.G."/>
            <person name="Kania S.A."/>
            <person name="Gerhold R.W."/>
            <person name="Richards J.E."/>
            <person name="Wolf T.M."/>
        </authorList>
    </citation>
    <scope>NUCLEOTIDE SEQUENCE</scope>
    <source>
        <strain evidence="1">MNPRO001-30</strain>
        <tissue evidence="1">Meninges</tissue>
    </source>
</reference>
<organism evidence="1 2">
    <name type="scientific">Parelaphostrongylus tenuis</name>
    <name type="common">Meningeal worm</name>
    <dbReference type="NCBI Taxonomy" id="148309"/>
    <lineage>
        <taxon>Eukaryota</taxon>
        <taxon>Metazoa</taxon>
        <taxon>Ecdysozoa</taxon>
        <taxon>Nematoda</taxon>
        <taxon>Chromadorea</taxon>
        <taxon>Rhabditida</taxon>
        <taxon>Rhabditina</taxon>
        <taxon>Rhabditomorpha</taxon>
        <taxon>Strongyloidea</taxon>
        <taxon>Metastrongylidae</taxon>
        <taxon>Parelaphostrongylus</taxon>
    </lineage>
</organism>
<gene>
    <name evidence="1" type="ORF">KIN20_001217</name>
</gene>
<dbReference type="AlphaFoldDB" id="A0AAD5MLV7"/>
<name>A0AAD5MLV7_PARTN</name>
<accession>A0AAD5MLV7</accession>
<dbReference type="Proteomes" id="UP001196413">
    <property type="component" value="Unassembled WGS sequence"/>
</dbReference>
<dbReference type="EMBL" id="JAHQIW010000171">
    <property type="protein sequence ID" value="KAJ1346439.1"/>
    <property type="molecule type" value="Genomic_DNA"/>
</dbReference>
<proteinExistence type="predicted"/>
<comment type="caution">
    <text evidence="1">The sequence shown here is derived from an EMBL/GenBank/DDBJ whole genome shotgun (WGS) entry which is preliminary data.</text>
</comment>
<sequence>MSPACPLGKVTPYRPQHYHLADDLKKTSAKQDDESPDAIGEALRKGAKLTSANVAIFKAWKNEFSLSQILPQFEQKRSNHKT</sequence>
<keyword evidence="2" id="KW-1185">Reference proteome</keyword>
<evidence type="ECO:0000313" key="2">
    <source>
        <dbReference type="Proteomes" id="UP001196413"/>
    </source>
</evidence>
<evidence type="ECO:0000313" key="1">
    <source>
        <dbReference type="EMBL" id="KAJ1346439.1"/>
    </source>
</evidence>